<reference evidence="2 3" key="1">
    <citation type="submission" date="2021-03" db="EMBL/GenBank/DDBJ databases">
        <authorList>
            <person name="Kim M.K."/>
        </authorList>
    </citation>
    <scope>NUCLEOTIDE SEQUENCE [LARGE SCALE GENOMIC DNA]</scope>
    <source>
        <strain evidence="2 3">BT442</strain>
    </source>
</reference>
<proteinExistence type="predicted"/>
<dbReference type="EMBL" id="JAGETZ010000011">
    <property type="protein sequence ID" value="MBO2011371.1"/>
    <property type="molecule type" value="Genomic_DNA"/>
</dbReference>
<comment type="caution">
    <text evidence="2">The sequence shown here is derived from an EMBL/GenBank/DDBJ whole genome shotgun (WGS) entry which is preliminary data.</text>
</comment>
<evidence type="ECO:0000256" key="1">
    <source>
        <dbReference type="SAM" id="SignalP"/>
    </source>
</evidence>
<feature type="signal peptide" evidence="1">
    <location>
        <begin position="1"/>
        <end position="22"/>
    </location>
</feature>
<organism evidence="2 3">
    <name type="scientific">Hymenobacter negativus</name>
    <dbReference type="NCBI Taxonomy" id="2795026"/>
    <lineage>
        <taxon>Bacteria</taxon>
        <taxon>Pseudomonadati</taxon>
        <taxon>Bacteroidota</taxon>
        <taxon>Cytophagia</taxon>
        <taxon>Cytophagales</taxon>
        <taxon>Hymenobacteraceae</taxon>
        <taxon>Hymenobacter</taxon>
    </lineage>
</organism>
<dbReference type="Proteomes" id="UP000664369">
    <property type="component" value="Unassembled WGS sequence"/>
</dbReference>
<accession>A0ABS3QJE4</accession>
<gene>
    <name evidence="2" type="ORF">J4E00_20070</name>
</gene>
<feature type="chain" id="PRO_5047057278" evidence="1">
    <location>
        <begin position="23"/>
        <end position="348"/>
    </location>
</feature>
<protein>
    <submittedName>
        <fullName evidence="2">Uncharacterized protein</fullName>
    </submittedName>
</protein>
<dbReference type="RefSeq" id="WP_208177064.1">
    <property type="nucleotide sequence ID" value="NZ_JAGETZ010000011.1"/>
</dbReference>
<evidence type="ECO:0000313" key="2">
    <source>
        <dbReference type="EMBL" id="MBO2011371.1"/>
    </source>
</evidence>
<name>A0ABS3QJE4_9BACT</name>
<sequence length="348" mass="39208">MRTFSFVRAQWLPAAFALTLLAAHPASSQKIAEHKIWSTFHKAASAPIDAKYKSYSVEYDLGRPLLYLPAPPALQGLEYKKTGGDLTLVIRHKGFATQPEQVEKRNIIGGDTHEQFYCPIAYSGTSSYELLDKQNNHVLQHFEQNQGTERSPEFNYRWDLDLYLRNACTEELSKKRLQALRDRINYTMVDHNWTVRLGVNAVEGEMPAYQEISKAATEFEKAITEPTLDKNKLLPLVATWEAQLAKADWTNKKAEINRKVANALLGNLCSAYMLLEDYGKLQEKAALYTTKNSGLLEVMGNEDPPAITFEIEKAYTGPIYQIAELTKDNVTANYYVVKYSGALAGPGK</sequence>
<evidence type="ECO:0000313" key="3">
    <source>
        <dbReference type="Proteomes" id="UP000664369"/>
    </source>
</evidence>
<keyword evidence="1" id="KW-0732">Signal</keyword>
<keyword evidence="3" id="KW-1185">Reference proteome</keyword>